<dbReference type="GO" id="GO:0003677">
    <property type="term" value="F:DNA binding"/>
    <property type="evidence" value="ECO:0007669"/>
    <property type="project" value="TreeGrafter"/>
</dbReference>
<dbReference type="PROSITE" id="PS51050">
    <property type="entry name" value="ZF_CW"/>
    <property type="match status" value="1"/>
</dbReference>
<evidence type="ECO:0000313" key="9">
    <source>
        <dbReference type="Proteomes" id="UP000187203"/>
    </source>
</evidence>
<dbReference type="InterPro" id="IPR013083">
    <property type="entry name" value="Znf_RING/FYVE/PHD"/>
</dbReference>
<gene>
    <name evidence="8" type="ORF">COLO4_08503</name>
</gene>
<comment type="caution">
    <text evidence="8">The sequence shown here is derived from an EMBL/GenBank/DDBJ whole genome shotgun (WGS) entry which is preliminary data.</text>
</comment>
<evidence type="ECO:0000259" key="6">
    <source>
        <dbReference type="PROSITE" id="PS50016"/>
    </source>
</evidence>
<evidence type="ECO:0000256" key="1">
    <source>
        <dbReference type="ARBA" id="ARBA00022723"/>
    </source>
</evidence>
<dbReference type="PROSITE" id="PS01359">
    <property type="entry name" value="ZF_PHD_1"/>
    <property type="match status" value="1"/>
</dbReference>
<evidence type="ECO:0000256" key="5">
    <source>
        <dbReference type="SAM" id="MobiDB-lite"/>
    </source>
</evidence>
<dbReference type="GO" id="GO:0031445">
    <property type="term" value="P:regulation of heterochromatin formation"/>
    <property type="evidence" value="ECO:0007669"/>
    <property type="project" value="TreeGrafter"/>
</dbReference>
<evidence type="ECO:0000256" key="3">
    <source>
        <dbReference type="ARBA" id="ARBA00022833"/>
    </source>
</evidence>
<dbReference type="Pfam" id="PF00628">
    <property type="entry name" value="PHD"/>
    <property type="match status" value="1"/>
</dbReference>
<dbReference type="Proteomes" id="UP000187203">
    <property type="component" value="Unassembled WGS sequence"/>
</dbReference>
<dbReference type="GO" id="GO:0000228">
    <property type="term" value="C:nuclear chromosome"/>
    <property type="evidence" value="ECO:0007669"/>
    <property type="project" value="TreeGrafter"/>
</dbReference>
<keyword evidence="9" id="KW-1185">Reference proteome</keyword>
<dbReference type="PANTHER" id="PTHR46510">
    <property type="entry name" value="BROMODOMAIN ADJACENT TO ZINC FINGER DOMAIN PROTEIN 1A"/>
    <property type="match status" value="1"/>
</dbReference>
<dbReference type="InterPro" id="IPR011124">
    <property type="entry name" value="Znf_CW"/>
</dbReference>
<dbReference type="InterPro" id="IPR019786">
    <property type="entry name" value="Zinc_finger_PHD-type_CS"/>
</dbReference>
<dbReference type="SUPFAM" id="SSF57903">
    <property type="entry name" value="FYVE/PHD zinc finger"/>
    <property type="match status" value="1"/>
</dbReference>
<feature type="compositionally biased region" description="Basic and acidic residues" evidence="5">
    <location>
        <begin position="178"/>
        <end position="189"/>
    </location>
</feature>
<sequence length="1051" mass="116510">MSDSPLKNPQATDLSDEAIRRAKKKYKKRRSEASPDREMGDVSDEGLSETVPLNGSSGNVPLQGVSYKDRVTCNFEEDDSTWEEWVEEEGGDDSIMFDEAVSDAEDDAVECTEPFSPSAPVSSPPNETLNTGFGPWMIVQRRSRRPVREMEDKGKSKAPLMKEHDSRNRFQSLQGFKPDSREKFKGVMRETSKAPIVEDVLKTTPGVNGFGRKIWKPKKDLENKSSQKATGKEEIKGKKKNPVSQSKAGVDVQQRYSVFEDGKIIGPHRGFSFKADSSKPINFDPKRLEELVGSNSFGLLNPLVKPDGGVVDVRQPFSSFEESAMVVDSSNQVGVDLCLPTSSAPLPPQQPPSMDLKLSNDPSGSRHADNHVDSLNKISMLRTEAGDWITDEGALRELVTRYYKELYDVDVVERVALAPMQHPVLASDHACWRIWCRRCRYIFDDELPMDASDGPKARLWTVFKSRPWPSAPPVHPGTGRARKLREPLCLLQILPQTHRFATFVPGEMLMETPISSSIEAGLFYVSEHRKQDSVCDWMHGNQTCRMSPKCDVPSQSGYKEAEYLCPLLPRTSSEQSSMSIMSESPVPTVVYTRRKKQSGSSSASAGVATFCAEGPLNSKRSGDCLSVVSSDALSMAVVELNGTSQIGDPAMPLVCSGEPQILNYEFGNGCSGLDERGSDDLHKTVMQKTIDVDSINDSCSSSKSYVELASASIKGEVDENGECSSSSVIASEVVRQDLSEKDRCPSIHRNQGNVEEVGPSNATVDEEIGTSGGSNCSRLCKNCGRAETAEKMLICDHCEEAFHVRCCNPRIKKLPADEWYCFSCMKKKRIMLKETTARKSSSITSGIGRCRDVSSKGESSPIELMLRDAEPHRSNVRIGKGFQAEVSDWSGPIDKLDDLKHQILGVRVVLLDADTIGEPLELDPSEFTDFHVLNCDKSSKFSSIGNWLQCREYIEGIGGSSGTICGKWRRAPLFEVQTEDWECFCAVQWDPLHADCSVPQELETEQVLKQLKYIEMLRPRLSAKRRRSDQTKNCTSQDHKDDSRNTQSNAA</sequence>
<feature type="compositionally biased region" description="Basic and acidic residues" evidence="5">
    <location>
        <begin position="146"/>
        <end position="168"/>
    </location>
</feature>
<feature type="compositionally biased region" description="Basic and acidic residues" evidence="5">
    <location>
        <begin position="217"/>
        <end position="236"/>
    </location>
</feature>
<dbReference type="EMBL" id="AWUE01013808">
    <property type="protein sequence ID" value="OMP05863.1"/>
    <property type="molecule type" value="Genomic_DNA"/>
</dbReference>
<evidence type="ECO:0000313" key="8">
    <source>
        <dbReference type="EMBL" id="OMP05863.1"/>
    </source>
</evidence>
<dbReference type="OrthoDB" id="787137at2759"/>
<dbReference type="Gene3D" id="3.30.40.100">
    <property type="match status" value="1"/>
</dbReference>
<evidence type="ECO:0000256" key="2">
    <source>
        <dbReference type="ARBA" id="ARBA00022771"/>
    </source>
</evidence>
<feature type="region of interest" description="Disordered" evidence="5">
    <location>
        <begin position="211"/>
        <end position="247"/>
    </location>
</feature>
<dbReference type="GO" id="GO:0006355">
    <property type="term" value="P:regulation of DNA-templated transcription"/>
    <property type="evidence" value="ECO:0007669"/>
    <property type="project" value="TreeGrafter"/>
</dbReference>
<feature type="compositionally biased region" description="Low complexity" evidence="5">
    <location>
        <begin position="114"/>
        <end position="125"/>
    </location>
</feature>
<reference evidence="9" key="1">
    <citation type="submission" date="2013-09" db="EMBL/GenBank/DDBJ databases">
        <title>Corchorus olitorius genome sequencing.</title>
        <authorList>
            <person name="Alam M."/>
            <person name="Haque M.S."/>
            <person name="Islam M.S."/>
            <person name="Emdad E.M."/>
            <person name="Islam M.M."/>
            <person name="Ahmed B."/>
            <person name="Halim A."/>
            <person name="Hossen Q.M.M."/>
            <person name="Hossain M.Z."/>
            <person name="Ahmed R."/>
            <person name="Khan M.M."/>
            <person name="Islam R."/>
            <person name="Rashid M.M."/>
            <person name="Khan S.A."/>
            <person name="Rahman M.S."/>
            <person name="Alam M."/>
            <person name="Yahiya A.S."/>
            <person name="Khan M.S."/>
            <person name="Azam M.S."/>
            <person name="Haque T."/>
            <person name="Lashkar M.Z.H."/>
            <person name="Akhand A.I."/>
            <person name="Morshed G."/>
            <person name="Roy S."/>
            <person name="Uddin K.S."/>
            <person name="Rabeya T."/>
            <person name="Hossain A.S."/>
            <person name="Chowdhury A."/>
            <person name="Snigdha A.R."/>
            <person name="Mortoza M.S."/>
            <person name="Matin S.A."/>
            <person name="Hoque S.M.E."/>
            <person name="Islam M.K."/>
            <person name="Roy D.K."/>
            <person name="Haider R."/>
            <person name="Moosa M.M."/>
            <person name="Elias S.M."/>
            <person name="Hasan A.M."/>
            <person name="Jahan S."/>
            <person name="Shafiuddin M."/>
            <person name="Mahmood N."/>
            <person name="Shommy N.S."/>
        </authorList>
    </citation>
    <scope>NUCLEOTIDE SEQUENCE [LARGE SCALE GENOMIC DNA]</scope>
    <source>
        <strain evidence="9">cv. O-4</strain>
    </source>
</reference>
<feature type="region of interest" description="Disordered" evidence="5">
    <location>
        <begin position="104"/>
        <end position="189"/>
    </location>
</feature>
<feature type="compositionally biased region" description="Polar residues" evidence="5">
    <location>
        <begin position="51"/>
        <end position="60"/>
    </location>
</feature>
<keyword evidence="3" id="KW-0862">Zinc</keyword>
<feature type="region of interest" description="Disordered" evidence="5">
    <location>
        <begin position="1022"/>
        <end position="1051"/>
    </location>
</feature>
<protein>
    <submittedName>
        <fullName evidence="8">Zinc finger, PHD-type</fullName>
    </submittedName>
</protein>
<dbReference type="InterPro" id="IPR001965">
    <property type="entry name" value="Znf_PHD"/>
</dbReference>
<feature type="region of interest" description="Disordered" evidence="5">
    <location>
        <begin position="341"/>
        <end position="370"/>
    </location>
</feature>
<dbReference type="GO" id="GO:0045740">
    <property type="term" value="P:positive regulation of DNA replication"/>
    <property type="evidence" value="ECO:0007669"/>
    <property type="project" value="TreeGrafter"/>
</dbReference>
<dbReference type="GO" id="GO:0008623">
    <property type="term" value="C:CHRAC"/>
    <property type="evidence" value="ECO:0007669"/>
    <property type="project" value="TreeGrafter"/>
</dbReference>
<dbReference type="Gene3D" id="3.30.40.10">
    <property type="entry name" value="Zinc/RING finger domain, C3HC4 (zinc finger)"/>
    <property type="match status" value="1"/>
</dbReference>
<evidence type="ECO:0000256" key="4">
    <source>
        <dbReference type="PROSITE-ProRule" id="PRU00146"/>
    </source>
</evidence>
<feature type="region of interest" description="Disordered" evidence="5">
    <location>
        <begin position="1"/>
        <end position="64"/>
    </location>
</feature>
<dbReference type="InterPro" id="IPR047171">
    <property type="entry name" value="BAZ1A"/>
</dbReference>
<dbReference type="SMART" id="SM00249">
    <property type="entry name" value="PHD"/>
    <property type="match status" value="1"/>
</dbReference>
<organism evidence="8 9">
    <name type="scientific">Corchorus olitorius</name>
    <dbReference type="NCBI Taxonomy" id="93759"/>
    <lineage>
        <taxon>Eukaryota</taxon>
        <taxon>Viridiplantae</taxon>
        <taxon>Streptophyta</taxon>
        <taxon>Embryophyta</taxon>
        <taxon>Tracheophyta</taxon>
        <taxon>Spermatophyta</taxon>
        <taxon>Magnoliopsida</taxon>
        <taxon>eudicotyledons</taxon>
        <taxon>Gunneridae</taxon>
        <taxon>Pentapetalae</taxon>
        <taxon>rosids</taxon>
        <taxon>malvids</taxon>
        <taxon>Malvales</taxon>
        <taxon>Malvaceae</taxon>
        <taxon>Grewioideae</taxon>
        <taxon>Apeibeae</taxon>
        <taxon>Corchorus</taxon>
    </lineage>
</organism>
<dbReference type="InterPro" id="IPR011011">
    <property type="entry name" value="Znf_FYVE_PHD"/>
</dbReference>
<feature type="domain" description="CW-type" evidence="7">
    <location>
        <begin position="941"/>
        <end position="1004"/>
    </location>
</feature>
<evidence type="ECO:0000259" key="7">
    <source>
        <dbReference type="PROSITE" id="PS51050"/>
    </source>
</evidence>
<accession>A0A1R3KFK2</accession>
<dbReference type="PROSITE" id="PS50016">
    <property type="entry name" value="ZF_PHD_2"/>
    <property type="match status" value="1"/>
</dbReference>
<feature type="compositionally biased region" description="Basic and acidic residues" evidence="5">
    <location>
        <begin position="31"/>
        <end position="40"/>
    </location>
</feature>
<feature type="compositionally biased region" description="Polar residues" evidence="5">
    <location>
        <begin position="1"/>
        <end position="13"/>
    </location>
</feature>
<feature type="compositionally biased region" description="Basic residues" evidence="5">
    <location>
        <begin position="21"/>
        <end position="30"/>
    </location>
</feature>
<dbReference type="GO" id="GO:0006338">
    <property type="term" value="P:chromatin remodeling"/>
    <property type="evidence" value="ECO:0007669"/>
    <property type="project" value="InterPro"/>
</dbReference>
<dbReference type="AlphaFoldDB" id="A0A1R3KFK2"/>
<dbReference type="GO" id="GO:0008270">
    <property type="term" value="F:zinc ion binding"/>
    <property type="evidence" value="ECO:0007669"/>
    <property type="project" value="UniProtKB-KW"/>
</dbReference>
<keyword evidence="1" id="KW-0479">Metal-binding</keyword>
<feature type="domain" description="PHD-type" evidence="6">
    <location>
        <begin position="777"/>
        <end position="827"/>
    </location>
</feature>
<dbReference type="PANTHER" id="PTHR46510:SF1">
    <property type="entry name" value="BROMODOMAIN ADJACENT TO ZINC FINGER DOMAIN PROTEIN 1A"/>
    <property type="match status" value="1"/>
</dbReference>
<proteinExistence type="predicted"/>
<dbReference type="FunFam" id="3.30.40.100:FF:000005">
    <property type="entry name" value="uncharacterized protein LOC106759733 isoform X4"/>
    <property type="match status" value="1"/>
</dbReference>
<dbReference type="InterPro" id="IPR019787">
    <property type="entry name" value="Znf_PHD-finger"/>
</dbReference>
<keyword evidence="2 4" id="KW-0863">Zinc-finger</keyword>
<name>A0A1R3KFK2_9ROSI</name>